<accession>A0A6A6W3V8</accession>
<proteinExistence type="predicted"/>
<dbReference type="RefSeq" id="XP_033599165.1">
    <property type="nucleotide sequence ID" value="XM_033749529.1"/>
</dbReference>
<gene>
    <name evidence="2" type="ORF">EJ05DRAFT_539610</name>
</gene>
<feature type="signal peptide" evidence="1">
    <location>
        <begin position="1"/>
        <end position="19"/>
    </location>
</feature>
<evidence type="ECO:0008006" key="4">
    <source>
        <dbReference type="Google" id="ProtNLM"/>
    </source>
</evidence>
<keyword evidence="1" id="KW-0732">Signal</keyword>
<dbReference type="Proteomes" id="UP000799437">
    <property type="component" value="Unassembled WGS sequence"/>
</dbReference>
<dbReference type="GeneID" id="54490583"/>
<reference evidence="2" key="1">
    <citation type="journal article" date="2020" name="Stud. Mycol.">
        <title>101 Dothideomycetes genomes: a test case for predicting lifestyles and emergence of pathogens.</title>
        <authorList>
            <person name="Haridas S."/>
            <person name="Albert R."/>
            <person name="Binder M."/>
            <person name="Bloem J."/>
            <person name="Labutti K."/>
            <person name="Salamov A."/>
            <person name="Andreopoulos B."/>
            <person name="Baker S."/>
            <person name="Barry K."/>
            <person name="Bills G."/>
            <person name="Bluhm B."/>
            <person name="Cannon C."/>
            <person name="Castanera R."/>
            <person name="Culley D."/>
            <person name="Daum C."/>
            <person name="Ezra D."/>
            <person name="Gonzalez J."/>
            <person name="Henrissat B."/>
            <person name="Kuo A."/>
            <person name="Liang C."/>
            <person name="Lipzen A."/>
            <person name="Lutzoni F."/>
            <person name="Magnuson J."/>
            <person name="Mondo S."/>
            <person name="Nolan M."/>
            <person name="Ohm R."/>
            <person name="Pangilinan J."/>
            <person name="Park H.-J."/>
            <person name="Ramirez L."/>
            <person name="Alfaro M."/>
            <person name="Sun H."/>
            <person name="Tritt A."/>
            <person name="Yoshinaga Y."/>
            <person name="Zwiers L.-H."/>
            <person name="Turgeon B."/>
            <person name="Goodwin S."/>
            <person name="Spatafora J."/>
            <person name="Crous P."/>
            <person name="Grigoriev I."/>
        </authorList>
    </citation>
    <scope>NUCLEOTIDE SEQUENCE</scope>
    <source>
        <strain evidence="2">CBS 121739</strain>
    </source>
</reference>
<evidence type="ECO:0000313" key="3">
    <source>
        <dbReference type="Proteomes" id="UP000799437"/>
    </source>
</evidence>
<dbReference type="EMBL" id="ML996575">
    <property type="protein sequence ID" value="KAF2756714.1"/>
    <property type="molecule type" value="Genomic_DNA"/>
</dbReference>
<sequence>MVFLVEVLFVVMSWGKSQGHAQSSRPLRLPTCYLLPAPSDPAASKRKTTGLLSFYSLWRQQQQQQQHQHHPWDRHGDSFALPRLTLRPPSTLPCHIQFHLQSIEQVHIPESVQRLRFQSLSFGHLCTCLSTNAAVRGGAYVSSVTRLLETELMTPRMGFQGWALPCQRIGEQSASHKNVQFGGRCGTTNIQVMASVNSLLIRQTSRAWMERRLQPLDLNGARPSARDYSTPPEYHPTLFLYRSTSISTDSGIAAIIDHLVCIGRGYCRLACTSFVQSTIHNAVYSTQ</sequence>
<organism evidence="2 3">
    <name type="scientific">Pseudovirgaria hyperparasitica</name>
    <dbReference type="NCBI Taxonomy" id="470096"/>
    <lineage>
        <taxon>Eukaryota</taxon>
        <taxon>Fungi</taxon>
        <taxon>Dikarya</taxon>
        <taxon>Ascomycota</taxon>
        <taxon>Pezizomycotina</taxon>
        <taxon>Dothideomycetes</taxon>
        <taxon>Dothideomycetes incertae sedis</taxon>
        <taxon>Acrospermales</taxon>
        <taxon>Acrospermaceae</taxon>
        <taxon>Pseudovirgaria</taxon>
    </lineage>
</organism>
<name>A0A6A6W3V8_9PEZI</name>
<evidence type="ECO:0000313" key="2">
    <source>
        <dbReference type="EMBL" id="KAF2756714.1"/>
    </source>
</evidence>
<evidence type="ECO:0000256" key="1">
    <source>
        <dbReference type="SAM" id="SignalP"/>
    </source>
</evidence>
<protein>
    <recommendedName>
        <fullName evidence="4">Secreted protein</fullName>
    </recommendedName>
</protein>
<feature type="chain" id="PRO_5025403928" description="Secreted protein" evidence="1">
    <location>
        <begin position="20"/>
        <end position="287"/>
    </location>
</feature>
<keyword evidence="3" id="KW-1185">Reference proteome</keyword>
<dbReference type="AlphaFoldDB" id="A0A6A6W3V8"/>